<evidence type="ECO:0000256" key="1">
    <source>
        <dbReference type="ARBA" id="ARBA00004429"/>
    </source>
</evidence>
<evidence type="ECO:0000259" key="21">
    <source>
        <dbReference type="PROSITE" id="PS51352"/>
    </source>
</evidence>
<dbReference type="RefSeq" id="WP_172724793.1">
    <property type="nucleotide sequence ID" value="NZ_LJEB01000410.1"/>
</dbReference>
<dbReference type="CDD" id="cd02953">
    <property type="entry name" value="DsbDgamma"/>
    <property type="match status" value="1"/>
</dbReference>
<dbReference type="InterPro" id="IPR035671">
    <property type="entry name" value="DsbD_gamma"/>
</dbReference>
<dbReference type="InterPro" id="IPR036249">
    <property type="entry name" value="Thioredoxin-like_sf"/>
</dbReference>
<keyword evidence="8" id="KW-0812">Transmembrane</keyword>
<dbReference type="Proteomes" id="UP000050520">
    <property type="component" value="Unassembled WGS sequence"/>
</dbReference>
<protein>
    <recommendedName>
        <fullName evidence="4">Thiol:disulfide interchange protein DsbD</fullName>
        <ecNumber evidence="3">1.8.1.8</ecNumber>
    </recommendedName>
    <alternativeName>
        <fullName evidence="18">Protein-disulfide reductase</fullName>
    </alternativeName>
</protein>
<evidence type="ECO:0000256" key="3">
    <source>
        <dbReference type="ARBA" id="ARBA00012612"/>
    </source>
</evidence>
<comment type="catalytic activity">
    <reaction evidence="19">
        <text>[protein]-dithiol + NAD(+) = [protein]-disulfide + NADH + H(+)</text>
        <dbReference type="Rhea" id="RHEA:18749"/>
        <dbReference type="Rhea" id="RHEA-COMP:10593"/>
        <dbReference type="Rhea" id="RHEA-COMP:10594"/>
        <dbReference type="ChEBI" id="CHEBI:15378"/>
        <dbReference type="ChEBI" id="CHEBI:29950"/>
        <dbReference type="ChEBI" id="CHEBI:50058"/>
        <dbReference type="ChEBI" id="CHEBI:57540"/>
        <dbReference type="ChEBI" id="CHEBI:57945"/>
        <dbReference type="EC" id="1.8.1.8"/>
    </reaction>
</comment>
<keyword evidence="5" id="KW-0813">Transport</keyword>
<dbReference type="PROSITE" id="PS51352">
    <property type="entry name" value="THIOREDOXIN_2"/>
    <property type="match status" value="1"/>
</dbReference>
<evidence type="ECO:0000256" key="17">
    <source>
        <dbReference type="ARBA" id="ARBA00023284"/>
    </source>
</evidence>
<dbReference type="FunFam" id="3.40.30.10:FF:000116">
    <property type="entry name" value="Thiol:disulfide interchange protein DsbD"/>
    <property type="match status" value="1"/>
</dbReference>
<evidence type="ECO:0000256" key="7">
    <source>
        <dbReference type="ARBA" id="ARBA00022519"/>
    </source>
</evidence>
<evidence type="ECO:0000313" key="22">
    <source>
        <dbReference type="EMBL" id="KPR45655.1"/>
    </source>
</evidence>
<comment type="subcellular location">
    <subcellularLocation>
        <location evidence="1">Cell inner membrane</location>
        <topology evidence="1">Multi-pass membrane protein</topology>
    </subcellularLocation>
</comment>
<evidence type="ECO:0000256" key="14">
    <source>
        <dbReference type="ARBA" id="ARBA00023027"/>
    </source>
</evidence>
<dbReference type="Gene3D" id="3.40.30.10">
    <property type="entry name" value="Glutaredoxin"/>
    <property type="match status" value="1"/>
</dbReference>
<evidence type="ECO:0000256" key="15">
    <source>
        <dbReference type="ARBA" id="ARBA00023136"/>
    </source>
</evidence>
<dbReference type="GO" id="GO:0047134">
    <property type="term" value="F:protein-disulfide reductase [NAD(P)H] activity"/>
    <property type="evidence" value="ECO:0007669"/>
    <property type="project" value="UniProtKB-EC"/>
</dbReference>
<dbReference type="GO" id="GO:0005886">
    <property type="term" value="C:plasma membrane"/>
    <property type="evidence" value="ECO:0007669"/>
    <property type="project" value="UniProtKB-SubCell"/>
</dbReference>
<gene>
    <name evidence="22" type="primary">dipZ</name>
    <name evidence="22" type="ORF">AN672_29925</name>
</gene>
<evidence type="ECO:0000313" key="23">
    <source>
        <dbReference type="Proteomes" id="UP000050520"/>
    </source>
</evidence>
<evidence type="ECO:0000256" key="5">
    <source>
        <dbReference type="ARBA" id="ARBA00022448"/>
    </source>
</evidence>
<dbReference type="Pfam" id="PF13899">
    <property type="entry name" value="Thioredoxin_7"/>
    <property type="match status" value="1"/>
</dbReference>
<evidence type="ECO:0000256" key="19">
    <source>
        <dbReference type="ARBA" id="ARBA00047388"/>
    </source>
</evidence>
<feature type="domain" description="Thioredoxin" evidence="21">
    <location>
        <begin position="38"/>
        <end position="177"/>
    </location>
</feature>
<keyword evidence="10" id="KW-0201">Cytochrome c-type biogenesis</keyword>
<evidence type="ECO:0000256" key="20">
    <source>
        <dbReference type="ARBA" id="ARBA00047804"/>
    </source>
</evidence>
<keyword evidence="11" id="KW-0249">Electron transport</keyword>
<dbReference type="InterPro" id="IPR017937">
    <property type="entry name" value="Thioredoxin_CS"/>
</dbReference>
<comment type="caution">
    <text evidence="22">The sequence shown here is derived from an EMBL/GenBank/DDBJ whole genome shotgun (WGS) entry which is preliminary data.</text>
</comment>
<dbReference type="PANTHER" id="PTHR32234">
    <property type="entry name" value="THIOL:DISULFIDE INTERCHANGE PROTEIN DSBD"/>
    <property type="match status" value="1"/>
</dbReference>
<keyword evidence="14" id="KW-0520">NAD</keyword>
<evidence type="ECO:0000256" key="4">
    <source>
        <dbReference type="ARBA" id="ARBA00013830"/>
    </source>
</evidence>
<name>A0AA40NE37_CITFR</name>
<dbReference type="EMBL" id="LJEB01000410">
    <property type="protein sequence ID" value="KPR45655.1"/>
    <property type="molecule type" value="Genomic_DNA"/>
</dbReference>
<comment type="similarity">
    <text evidence="2">Belongs to the thioredoxin family. DsbD subfamily.</text>
</comment>
<comment type="catalytic activity">
    <reaction evidence="20">
        <text>[protein]-dithiol + NADP(+) = [protein]-disulfide + NADPH + H(+)</text>
        <dbReference type="Rhea" id="RHEA:18753"/>
        <dbReference type="Rhea" id="RHEA-COMP:10593"/>
        <dbReference type="Rhea" id="RHEA-COMP:10594"/>
        <dbReference type="ChEBI" id="CHEBI:15378"/>
        <dbReference type="ChEBI" id="CHEBI:29950"/>
        <dbReference type="ChEBI" id="CHEBI:50058"/>
        <dbReference type="ChEBI" id="CHEBI:57783"/>
        <dbReference type="ChEBI" id="CHEBI:58349"/>
        <dbReference type="EC" id="1.8.1.8"/>
    </reaction>
</comment>
<keyword evidence="7" id="KW-0997">Cell inner membrane</keyword>
<dbReference type="InterPro" id="IPR013766">
    <property type="entry name" value="Thioredoxin_domain"/>
</dbReference>
<keyword evidence="15" id="KW-0472">Membrane</keyword>
<keyword evidence="9" id="KW-0732">Signal</keyword>
<evidence type="ECO:0000256" key="16">
    <source>
        <dbReference type="ARBA" id="ARBA00023157"/>
    </source>
</evidence>
<keyword evidence="6" id="KW-1003">Cell membrane</keyword>
<keyword evidence="16" id="KW-1015">Disulfide bond</keyword>
<keyword evidence="17" id="KW-0676">Redox-active center</keyword>
<keyword evidence="12" id="KW-1133">Transmembrane helix</keyword>
<evidence type="ECO:0000256" key="11">
    <source>
        <dbReference type="ARBA" id="ARBA00022982"/>
    </source>
</evidence>
<evidence type="ECO:0000256" key="13">
    <source>
        <dbReference type="ARBA" id="ARBA00023002"/>
    </source>
</evidence>
<dbReference type="PROSITE" id="PS00194">
    <property type="entry name" value="THIOREDOXIN_1"/>
    <property type="match status" value="1"/>
</dbReference>
<reference evidence="22 23" key="2">
    <citation type="journal article" date="2017" name="PLoS ONE">
        <title>Genomic and phenotypic characterisation of fluoroquinolone resistance mechanisms in Enterobacteriaceae in Durban, South Africa.</title>
        <authorList>
            <person name="Osei Sekyere J."/>
            <person name="Amoako D.G."/>
        </authorList>
    </citation>
    <scope>NUCLEOTIDE SEQUENCE [LARGE SCALE GENOMIC DNA]</scope>
    <source>
        <strain evidence="22 23">ST62:944112508</strain>
    </source>
</reference>
<evidence type="ECO:0000256" key="18">
    <source>
        <dbReference type="ARBA" id="ARBA00032465"/>
    </source>
</evidence>
<evidence type="ECO:0000256" key="8">
    <source>
        <dbReference type="ARBA" id="ARBA00022692"/>
    </source>
</evidence>
<evidence type="ECO:0000256" key="10">
    <source>
        <dbReference type="ARBA" id="ARBA00022748"/>
    </source>
</evidence>
<accession>A0AA40NE37</accession>
<proteinExistence type="inferred from homology"/>
<dbReference type="GO" id="GO:0045454">
    <property type="term" value="P:cell redox homeostasis"/>
    <property type="evidence" value="ECO:0007669"/>
    <property type="project" value="TreeGrafter"/>
</dbReference>
<evidence type="ECO:0000256" key="9">
    <source>
        <dbReference type="ARBA" id="ARBA00022729"/>
    </source>
</evidence>
<dbReference type="EC" id="1.8.1.8" evidence="3"/>
<evidence type="ECO:0000256" key="2">
    <source>
        <dbReference type="ARBA" id="ARBA00007241"/>
    </source>
</evidence>
<evidence type="ECO:0000256" key="6">
    <source>
        <dbReference type="ARBA" id="ARBA00022475"/>
    </source>
</evidence>
<keyword evidence="13 22" id="KW-0560">Oxidoreductase</keyword>
<dbReference type="GO" id="GO:0017004">
    <property type="term" value="P:cytochrome complex assembly"/>
    <property type="evidence" value="ECO:0007669"/>
    <property type="project" value="UniProtKB-KW"/>
</dbReference>
<feature type="non-terminal residue" evidence="22">
    <location>
        <position position="1"/>
    </location>
</feature>
<evidence type="ECO:0000256" key="12">
    <source>
        <dbReference type="ARBA" id="ARBA00022989"/>
    </source>
</evidence>
<dbReference type="AlphaFoldDB" id="A0AA40NE37"/>
<sequence length="177" mass="19642">RLWSLLGVAFFGWAFITSLQAKHAWMRIVQIVLLAAALVCVRPLQDWAFGAPHTQTQAHLNFTPVASVDALNQALEQAKGRPVMLDLYADWCVACKEFEKYTFSNPQVQQALGNTVLLQADVTANNAQDVALLKHLQVLGLPTILFFDAEGKEHPEARVTGFMDAATFSAHLRDRQP</sequence>
<dbReference type="PANTHER" id="PTHR32234:SF0">
    <property type="entry name" value="THIOL:DISULFIDE INTERCHANGE PROTEIN DSBD"/>
    <property type="match status" value="1"/>
</dbReference>
<reference evidence="23" key="1">
    <citation type="submission" date="2015-09" db="EMBL/GenBank/DDBJ databases">
        <title>Prevalence of NDMs in South Africa.</title>
        <authorList>
            <person name="Osei Sekyere J."/>
            <person name="Govinden U."/>
            <person name="Essack S."/>
            <person name="Haldorsen B."/>
            <person name="Samuelsen O."/>
            <person name="Aasnaes B."/>
            <person name="Sundsfjord A."/>
        </authorList>
    </citation>
    <scope>NUCLEOTIDE SEQUENCE [LARGE SCALE GENOMIC DNA]</scope>
    <source>
        <strain evidence="23">ST62:944112508</strain>
    </source>
</reference>
<dbReference type="SUPFAM" id="SSF52833">
    <property type="entry name" value="Thioredoxin-like"/>
    <property type="match status" value="1"/>
</dbReference>
<organism evidence="22 23">
    <name type="scientific">Citrobacter freundii</name>
    <dbReference type="NCBI Taxonomy" id="546"/>
    <lineage>
        <taxon>Bacteria</taxon>
        <taxon>Pseudomonadati</taxon>
        <taxon>Pseudomonadota</taxon>
        <taxon>Gammaproteobacteria</taxon>
        <taxon>Enterobacterales</taxon>
        <taxon>Enterobacteriaceae</taxon>
        <taxon>Citrobacter</taxon>
        <taxon>Citrobacter freundii complex</taxon>
    </lineage>
</organism>